<protein>
    <recommendedName>
        <fullName evidence="1">DUF4219 domain-containing protein</fullName>
    </recommendedName>
</protein>
<name>A0A6A3CR22_HIBSY</name>
<proteinExistence type="predicted"/>
<dbReference type="Pfam" id="PF13961">
    <property type="entry name" value="DUF4219"/>
    <property type="match status" value="1"/>
</dbReference>
<comment type="caution">
    <text evidence="2">The sequence shown here is derived from an EMBL/GenBank/DDBJ whole genome shotgun (WGS) entry which is preliminary data.</text>
</comment>
<dbReference type="Proteomes" id="UP000436088">
    <property type="component" value="Unassembled WGS sequence"/>
</dbReference>
<dbReference type="EMBL" id="VEPZ02000196">
    <property type="protein sequence ID" value="KAE8731087.1"/>
    <property type="molecule type" value="Genomic_DNA"/>
</dbReference>
<dbReference type="AlphaFoldDB" id="A0A6A3CR22"/>
<gene>
    <name evidence="2" type="ORF">F3Y22_tig00002840pilonHSYRG00180</name>
</gene>
<evidence type="ECO:0000259" key="1">
    <source>
        <dbReference type="Pfam" id="PF13961"/>
    </source>
</evidence>
<keyword evidence="3" id="KW-1185">Reference proteome</keyword>
<evidence type="ECO:0000313" key="2">
    <source>
        <dbReference type="EMBL" id="KAE8731087.1"/>
    </source>
</evidence>
<evidence type="ECO:0000313" key="3">
    <source>
        <dbReference type="Proteomes" id="UP000436088"/>
    </source>
</evidence>
<sequence length="84" mass="9450">MNYDNWSIQMNALLGSQDCWDIIEDGYTEPENTAAEAVLTNKEKKEKLSAAIHEVEEIVVVIVKDTEEDEELVDVVVGHMTAIK</sequence>
<dbReference type="InterPro" id="IPR025314">
    <property type="entry name" value="DUF4219"/>
</dbReference>
<reference evidence="2" key="1">
    <citation type="submission" date="2019-09" db="EMBL/GenBank/DDBJ databases">
        <title>Draft genome information of white flower Hibiscus syriacus.</title>
        <authorList>
            <person name="Kim Y.-M."/>
        </authorList>
    </citation>
    <scope>NUCLEOTIDE SEQUENCE [LARGE SCALE GENOMIC DNA]</scope>
    <source>
        <strain evidence="2">YM2019G1</strain>
    </source>
</reference>
<accession>A0A6A3CR22</accession>
<feature type="domain" description="DUF4219" evidence="1">
    <location>
        <begin position="2"/>
        <end position="24"/>
    </location>
</feature>
<organism evidence="2 3">
    <name type="scientific">Hibiscus syriacus</name>
    <name type="common">Rose of Sharon</name>
    <dbReference type="NCBI Taxonomy" id="106335"/>
    <lineage>
        <taxon>Eukaryota</taxon>
        <taxon>Viridiplantae</taxon>
        <taxon>Streptophyta</taxon>
        <taxon>Embryophyta</taxon>
        <taxon>Tracheophyta</taxon>
        <taxon>Spermatophyta</taxon>
        <taxon>Magnoliopsida</taxon>
        <taxon>eudicotyledons</taxon>
        <taxon>Gunneridae</taxon>
        <taxon>Pentapetalae</taxon>
        <taxon>rosids</taxon>
        <taxon>malvids</taxon>
        <taxon>Malvales</taxon>
        <taxon>Malvaceae</taxon>
        <taxon>Malvoideae</taxon>
        <taxon>Hibiscus</taxon>
    </lineage>
</organism>